<feature type="compositionally biased region" description="Polar residues" evidence="6">
    <location>
        <begin position="44"/>
        <end position="55"/>
    </location>
</feature>
<dbReference type="Pfam" id="PF13185">
    <property type="entry name" value="GAF_2"/>
    <property type="match status" value="1"/>
</dbReference>
<gene>
    <name evidence="8" type="ORF">KJ970_19745</name>
</gene>
<dbReference type="InterPro" id="IPR025944">
    <property type="entry name" value="Sigma_54_int_dom_CS"/>
</dbReference>
<evidence type="ECO:0000256" key="6">
    <source>
        <dbReference type="SAM" id="MobiDB-lite"/>
    </source>
</evidence>
<evidence type="ECO:0000313" key="8">
    <source>
        <dbReference type="EMBL" id="MBU2693155.1"/>
    </source>
</evidence>
<dbReference type="InterPro" id="IPR025662">
    <property type="entry name" value="Sigma_54_int_dom_ATP-bd_1"/>
</dbReference>
<feature type="compositionally biased region" description="Basic and acidic residues" evidence="6">
    <location>
        <begin position="1"/>
        <end position="27"/>
    </location>
</feature>
<dbReference type="PANTHER" id="PTHR32071">
    <property type="entry name" value="TRANSCRIPTIONAL REGULATORY PROTEIN"/>
    <property type="match status" value="1"/>
</dbReference>
<evidence type="ECO:0000259" key="7">
    <source>
        <dbReference type="PROSITE" id="PS50045"/>
    </source>
</evidence>
<evidence type="ECO:0000256" key="3">
    <source>
        <dbReference type="ARBA" id="ARBA00023015"/>
    </source>
</evidence>
<dbReference type="InterPro" id="IPR027417">
    <property type="entry name" value="P-loop_NTPase"/>
</dbReference>
<organism evidence="8 9">
    <name type="scientific">Eiseniibacteriota bacterium</name>
    <dbReference type="NCBI Taxonomy" id="2212470"/>
    <lineage>
        <taxon>Bacteria</taxon>
        <taxon>Candidatus Eiseniibacteriota</taxon>
    </lineage>
</organism>
<dbReference type="Gene3D" id="3.40.50.300">
    <property type="entry name" value="P-loop containing nucleotide triphosphate hydrolases"/>
    <property type="match status" value="1"/>
</dbReference>
<dbReference type="Pfam" id="PF00158">
    <property type="entry name" value="Sigma54_activat"/>
    <property type="match status" value="1"/>
</dbReference>
<evidence type="ECO:0000256" key="2">
    <source>
        <dbReference type="ARBA" id="ARBA00022840"/>
    </source>
</evidence>
<keyword evidence="1" id="KW-0547">Nucleotide-binding</keyword>
<dbReference type="PROSITE" id="PS00688">
    <property type="entry name" value="SIGMA54_INTERACT_3"/>
    <property type="match status" value="1"/>
</dbReference>
<dbReference type="Pfam" id="PF25601">
    <property type="entry name" value="AAA_lid_14"/>
    <property type="match status" value="1"/>
</dbReference>
<proteinExistence type="predicted"/>
<dbReference type="InterPro" id="IPR058031">
    <property type="entry name" value="AAA_lid_NorR"/>
</dbReference>
<dbReference type="Proteomes" id="UP000777784">
    <property type="component" value="Unassembled WGS sequence"/>
</dbReference>
<feature type="region of interest" description="Disordered" evidence="6">
    <location>
        <begin position="1"/>
        <end position="58"/>
    </location>
</feature>
<dbReference type="InterPro" id="IPR009057">
    <property type="entry name" value="Homeodomain-like_sf"/>
</dbReference>
<dbReference type="GO" id="GO:0003677">
    <property type="term" value="F:DNA binding"/>
    <property type="evidence" value="ECO:0007669"/>
    <property type="project" value="UniProtKB-KW"/>
</dbReference>
<dbReference type="Gene3D" id="1.10.10.60">
    <property type="entry name" value="Homeodomain-like"/>
    <property type="match status" value="1"/>
</dbReference>
<evidence type="ECO:0000313" key="9">
    <source>
        <dbReference type="Proteomes" id="UP000777784"/>
    </source>
</evidence>
<dbReference type="SUPFAM" id="SSF46689">
    <property type="entry name" value="Homeodomain-like"/>
    <property type="match status" value="1"/>
</dbReference>
<sequence>MKENERPLEKKNPAPKEGTSRLEREWLTDPSPTEIRHASHDLNVKQTESTEAGSSSREKRLEKLLSITGRISQVLELTPLLDQILDAVLEISNCQQGILLLANSDGRLEFVAGRDRNHKNLTSDGVQISHSLATQAFDTSRPVWEDNLQKGGRIDYKPGESISRLSLETVICVPLVGPHGTVGVLYLDSQLPGQLEKNEDLSLLKSFASQATIAIENARLHSQTATQRDSLALENSVLRREVEQICTFDNIIGQSAPMKQLFHVMERVLEVSTPVLIIGDTGTGKELIAKALHYHGSRAGGPFVPANCGAMSDTLMWSTLFGHRRGSFTGAIEDKAGLFELANQGSLFLDEIGELPLSIQAALLRALQDGVITRLGEEQRPRKVDTRLLYATHRNLEDMVAQGKFREDLYYRLNVIKLTVPPLRERGEDLRLLCENIHQRLSISMKRQIGPIPPETYRLLYSYAWPGNVRELENKLERAALLADPGSPLGPHLFPELKGSLASTVGDYQGETLREKLESAERGILEDELSKVEWNISNCARHLRCTRQHLHNRIRKLKINRPR</sequence>
<keyword evidence="2" id="KW-0067">ATP-binding</keyword>
<reference evidence="8" key="1">
    <citation type="submission" date="2021-05" db="EMBL/GenBank/DDBJ databases">
        <title>Energy efficiency and biological interactions define the core microbiome of deep oligotrophic groundwater.</title>
        <authorList>
            <person name="Mehrshad M."/>
            <person name="Lopez-Fernandez M."/>
            <person name="Bell E."/>
            <person name="Bernier-Latmani R."/>
            <person name="Bertilsson S."/>
            <person name="Dopson M."/>
        </authorList>
    </citation>
    <scope>NUCLEOTIDE SEQUENCE</scope>
    <source>
        <strain evidence="8">Modern_marine.mb.64</strain>
    </source>
</reference>
<keyword evidence="4" id="KW-0238">DNA-binding</keyword>
<evidence type="ECO:0000256" key="1">
    <source>
        <dbReference type="ARBA" id="ARBA00022741"/>
    </source>
</evidence>
<dbReference type="SMART" id="SM00382">
    <property type="entry name" value="AAA"/>
    <property type="match status" value="1"/>
</dbReference>
<feature type="compositionally biased region" description="Basic and acidic residues" evidence="6">
    <location>
        <begin position="34"/>
        <end position="43"/>
    </location>
</feature>
<dbReference type="AlphaFoldDB" id="A0A948RY34"/>
<dbReference type="EMBL" id="JAHJDP010000116">
    <property type="protein sequence ID" value="MBU2693155.1"/>
    <property type="molecule type" value="Genomic_DNA"/>
</dbReference>
<dbReference type="Gene3D" id="1.10.8.60">
    <property type="match status" value="1"/>
</dbReference>
<evidence type="ECO:0000256" key="5">
    <source>
        <dbReference type="ARBA" id="ARBA00023163"/>
    </source>
</evidence>
<dbReference type="GO" id="GO:0006355">
    <property type="term" value="P:regulation of DNA-templated transcription"/>
    <property type="evidence" value="ECO:0007669"/>
    <property type="project" value="InterPro"/>
</dbReference>
<comment type="caution">
    <text evidence="8">The sequence shown here is derived from an EMBL/GenBank/DDBJ whole genome shotgun (WGS) entry which is preliminary data.</text>
</comment>
<dbReference type="PROSITE" id="PS50045">
    <property type="entry name" value="SIGMA54_INTERACT_4"/>
    <property type="match status" value="1"/>
</dbReference>
<dbReference type="InterPro" id="IPR003593">
    <property type="entry name" value="AAA+_ATPase"/>
</dbReference>
<dbReference type="PROSITE" id="PS00675">
    <property type="entry name" value="SIGMA54_INTERACT_1"/>
    <property type="match status" value="1"/>
</dbReference>
<dbReference type="GO" id="GO:0005524">
    <property type="term" value="F:ATP binding"/>
    <property type="evidence" value="ECO:0007669"/>
    <property type="project" value="UniProtKB-KW"/>
</dbReference>
<protein>
    <submittedName>
        <fullName evidence="8">Sigma 54-interacting transcriptional regulator</fullName>
    </submittedName>
</protein>
<feature type="domain" description="Sigma-54 factor interaction" evidence="7">
    <location>
        <begin position="251"/>
        <end position="481"/>
    </location>
</feature>
<keyword evidence="3" id="KW-0805">Transcription regulation</keyword>
<dbReference type="SUPFAM" id="SSF55781">
    <property type="entry name" value="GAF domain-like"/>
    <property type="match status" value="1"/>
</dbReference>
<evidence type="ECO:0000256" key="4">
    <source>
        <dbReference type="ARBA" id="ARBA00023125"/>
    </source>
</evidence>
<dbReference type="SUPFAM" id="SSF52540">
    <property type="entry name" value="P-loop containing nucleoside triphosphate hydrolases"/>
    <property type="match status" value="1"/>
</dbReference>
<accession>A0A948RY34</accession>
<keyword evidence="5" id="KW-0804">Transcription</keyword>
<dbReference type="FunFam" id="3.40.50.300:FF:000006">
    <property type="entry name" value="DNA-binding transcriptional regulator NtrC"/>
    <property type="match status" value="1"/>
</dbReference>
<dbReference type="CDD" id="cd00009">
    <property type="entry name" value="AAA"/>
    <property type="match status" value="1"/>
</dbReference>
<dbReference type="InterPro" id="IPR029016">
    <property type="entry name" value="GAF-like_dom_sf"/>
</dbReference>
<dbReference type="InterPro" id="IPR003018">
    <property type="entry name" value="GAF"/>
</dbReference>
<dbReference type="PANTHER" id="PTHR32071:SF100">
    <property type="entry name" value="RESPONSE REGULATOR PROTEIN PILR"/>
    <property type="match status" value="1"/>
</dbReference>
<name>A0A948RY34_UNCEI</name>
<dbReference type="Gene3D" id="3.30.450.40">
    <property type="match status" value="1"/>
</dbReference>
<dbReference type="SMART" id="SM00065">
    <property type="entry name" value="GAF"/>
    <property type="match status" value="1"/>
</dbReference>
<dbReference type="InterPro" id="IPR002078">
    <property type="entry name" value="Sigma_54_int"/>
</dbReference>